<feature type="transmembrane region" description="Helical" evidence="1">
    <location>
        <begin position="162"/>
        <end position="181"/>
    </location>
</feature>
<dbReference type="EMBL" id="FOMH01000011">
    <property type="protein sequence ID" value="SFD73313.1"/>
    <property type="molecule type" value="Genomic_DNA"/>
</dbReference>
<feature type="transmembrane region" description="Helical" evidence="1">
    <location>
        <begin position="290"/>
        <end position="310"/>
    </location>
</feature>
<evidence type="ECO:0000259" key="2">
    <source>
        <dbReference type="Pfam" id="PF01757"/>
    </source>
</evidence>
<proteinExistence type="predicted"/>
<feature type="transmembrane region" description="Helical" evidence="1">
    <location>
        <begin position="190"/>
        <end position="209"/>
    </location>
</feature>
<feature type="transmembrane region" description="Helical" evidence="1">
    <location>
        <begin position="137"/>
        <end position="156"/>
    </location>
</feature>
<sequence length="328" mass="38890">MRRDLRLDTLKGFLMVWVVYGHIPFNLFFIEKSNFFTALTSCIYFFHMPLFFALSVLFIKSDYKWLVKRVALILLPYVFWFFYENRFLFLENYQLFFEKIIIGNWNSIKSILWFLPALLSLNTFFFVFNLSSRSFKIILLAISILTFCFSSEIALIHNKVPFGIDVAFYLFLLIFLIKYIYENERIIESINFSLILLMIFGSIAILFYFEPIKTITQFHSRIDLAQFSVPATLVGYISFLILNISIFILFLKLNYNKQLAYIGFYSFPIFLMHVIILYKIPELLQFDNLILNIIFLLITFVLSIGVPIILSKLLMRVSDKFKFIGLIK</sequence>
<evidence type="ECO:0000256" key="1">
    <source>
        <dbReference type="SAM" id="Phobius"/>
    </source>
</evidence>
<dbReference type="RefSeq" id="WP_091496586.1">
    <property type="nucleotide sequence ID" value="NZ_FOMH01000011.1"/>
</dbReference>
<feature type="transmembrane region" description="Helical" evidence="1">
    <location>
        <begin position="229"/>
        <end position="251"/>
    </location>
</feature>
<feature type="domain" description="Acyltransferase 3" evidence="2">
    <location>
        <begin position="6"/>
        <end position="311"/>
    </location>
</feature>
<dbReference type="Proteomes" id="UP000199672">
    <property type="component" value="Unassembled WGS sequence"/>
</dbReference>
<dbReference type="InterPro" id="IPR052734">
    <property type="entry name" value="Nod_factor_acetyltransferase"/>
</dbReference>
<name>A0A1I1UWV9_9FLAO</name>
<dbReference type="PANTHER" id="PTHR37312:SF1">
    <property type="entry name" value="MEMBRANE-BOUND ACYLTRANSFERASE YKRP-RELATED"/>
    <property type="match status" value="1"/>
</dbReference>
<feature type="transmembrane region" description="Helical" evidence="1">
    <location>
        <begin position="36"/>
        <end position="59"/>
    </location>
</feature>
<organism evidence="3 4">
    <name type="scientific">Flavobacterium phragmitis</name>
    <dbReference type="NCBI Taxonomy" id="739143"/>
    <lineage>
        <taxon>Bacteria</taxon>
        <taxon>Pseudomonadati</taxon>
        <taxon>Bacteroidota</taxon>
        <taxon>Flavobacteriia</taxon>
        <taxon>Flavobacteriales</taxon>
        <taxon>Flavobacteriaceae</taxon>
        <taxon>Flavobacterium</taxon>
    </lineage>
</organism>
<dbReference type="AlphaFoldDB" id="A0A1I1UWV9"/>
<feature type="transmembrane region" description="Helical" evidence="1">
    <location>
        <begin position="258"/>
        <end position="278"/>
    </location>
</feature>
<gene>
    <name evidence="3" type="ORF">SAMN05216297_111145</name>
</gene>
<keyword evidence="1" id="KW-0812">Transmembrane</keyword>
<accession>A0A1I1UWV9</accession>
<feature type="transmembrane region" description="Helical" evidence="1">
    <location>
        <begin position="66"/>
        <end position="83"/>
    </location>
</feature>
<keyword evidence="4" id="KW-1185">Reference proteome</keyword>
<evidence type="ECO:0000313" key="3">
    <source>
        <dbReference type="EMBL" id="SFD73313.1"/>
    </source>
</evidence>
<reference evidence="4" key="1">
    <citation type="submission" date="2016-10" db="EMBL/GenBank/DDBJ databases">
        <authorList>
            <person name="Varghese N."/>
            <person name="Submissions S."/>
        </authorList>
    </citation>
    <scope>NUCLEOTIDE SEQUENCE [LARGE SCALE GENOMIC DNA]</scope>
    <source>
        <strain evidence="4">CGMCC 1.10370</strain>
    </source>
</reference>
<feature type="transmembrane region" description="Helical" evidence="1">
    <location>
        <begin position="111"/>
        <end position="130"/>
    </location>
</feature>
<dbReference type="PANTHER" id="PTHR37312">
    <property type="entry name" value="MEMBRANE-BOUND ACYLTRANSFERASE YKRP-RELATED"/>
    <property type="match status" value="1"/>
</dbReference>
<keyword evidence="1" id="KW-1133">Transmembrane helix</keyword>
<feature type="transmembrane region" description="Helical" evidence="1">
    <location>
        <begin position="12"/>
        <end position="30"/>
    </location>
</feature>
<protein>
    <submittedName>
        <fullName evidence="3">Fucose 4-O-acetylase</fullName>
    </submittedName>
</protein>
<keyword evidence="1" id="KW-0472">Membrane</keyword>
<dbReference type="InterPro" id="IPR002656">
    <property type="entry name" value="Acyl_transf_3_dom"/>
</dbReference>
<dbReference type="GO" id="GO:0016747">
    <property type="term" value="F:acyltransferase activity, transferring groups other than amino-acyl groups"/>
    <property type="evidence" value="ECO:0007669"/>
    <property type="project" value="InterPro"/>
</dbReference>
<dbReference type="OrthoDB" id="9809782at2"/>
<evidence type="ECO:0000313" key="4">
    <source>
        <dbReference type="Proteomes" id="UP000199672"/>
    </source>
</evidence>
<dbReference type="STRING" id="739143.SAMN05216297_111145"/>
<dbReference type="Pfam" id="PF01757">
    <property type="entry name" value="Acyl_transf_3"/>
    <property type="match status" value="1"/>
</dbReference>